<dbReference type="InterPro" id="IPR027417">
    <property type="entry name" value="P-loop_NTPase"/>
</dbReference>
<reference evidence="3" key="2">
    <citation type="submission" date="2015-01" db="EMBL/GenBank/DDBJ databases">
        <title>Evolutionary Origins and Diversification of the Mycorrhizal Mutualists.</title>
        <authorList>
            <consortium name="DOE Joint Genome Institute"/>
            <consortium name="Mycorrhizal Genomics Consortium"/>
            <person name="Kohler A."/>
            <person name="Kuo A."/>
            <person name="Nagy L.G."/>
            <person name="Floudas D."/>
            <person name="Copeland A."/>
            <person name="Barry K.W."/>
            <person name="Cichocki N."/>
            <person name="Veneault-Fourrey C."/>
            <person name="LaButti K."/>
            <person name="Lindquist E.A."/>
            <person name="Lipzen A."/>
            <person name="Lundell T."/>
            <person name="Morin E."/>
            <person name="Murat C."/>
            <person name="Riley R."/>
            <person name="Ohm R."/>
            <person name="Sun H."/>
            <person name="Tunlid A."/>
            <person name="Henrissat B."/>
            <person name="Grigoriev I.V."/>
            <person name="Hibbett D.S."/>
            <person name="Martin F."/>
        </authorList>
    </citation>
    <scope>NUCLEOTIDE SEQUENCE [LARGE SCALE GENOMIC DNA]</scope>
    <source>
        <strain evidence="3">UH-Slu-Lm8-n1</strain>
    </source>
</reference>
<feature type="non-terminal residue" evidence="2">
    <location>
        <position position="235"/>
    </location>
</feature>
<sequence length="235" mass="26153">SSQTEVGKPPHHTDTFNVVICGEAGSGKSSLVNMIAGTNMAVTSSDARGCTAGTNMYDVSMKTLKVKLVDTAGLDEGPRGTVPDKEARRILKTLLRSLTERGDIHLIMYCVRGERAIRTLRRNYDLIRSQVKRKIPIVLVVTCLESYTPEMEDWWRVNEGSISNLGMTFAGHACITTATMTGSMYIERRAQSYSSVCKLIEQCYLLNTTKSSQSTNVPRYRVPTLFISYFCNIDM</sequence>
<evidence type="ECO:0000313" key="3">
    <source>
        <dbReference type="Proteomes" id="UP000054485"/>
    </source>
</evidence>
<dbReference type="Proteomes" id="UP000054485">
    <property type="component" value="Unassembled WGS sequence"/>
</dbReference>
<evidence type="ECO:0000259" key="1">
    <source>
        <dbReference type="Pfam" id="PF01926"/>
    </source>
</evidence>
<dbReference type="InterPro" id="IPR006073">
    <property type="entry name" value="GTP-bd"/>
</dbReference>
<dbReference type="CDD" id="cd00882">
    <property type="entry name" value="Ras_like_GTPase"/>
    <property type="match status" value="1"/>
</dbReference>
<protein>
    <recommendedName>
        <fullName evidence="1">G domain-containing protein</fullName>
    </recommendedName>
</protein>
<dbReference type="SUPFAM" id="SSF52540">
    <property type="entry name" value="P-loop containing nucleoside triphosphate hydrolases"/>
    <property type="match status" value="1"/>
</dbReference>
<dbReference type="Gene3D" id="3.40.50.300">
    <property type="entry name" value="P-loop containing nucleotide triphosphate hydrolases"/>
    <property type="match status" value="1"/>
</dbReference>
<dbReference type="AlphaFoldDB" id="A0A0D0B2G7"/>
<organism evidence="2 3">
    <name type="scientific">Suillus luteus UH-Slu-Lm8-n1</name>
    <dbReference type="NCBI Taxonomy" id="930992"/>
    <lineage>
        <taxon>Eukaryota</taxon>
        <taxon>Fungi</taxon>
        <taxon>Dikarya</taxon>
        <taxon>Basidiomycota</taxon>
        <taxon>Agaricomycotina</taxon>
        <taxon>Agaricomycetes</taxon>
        <taxon>Agaricomycetidae</taxon>
        <taxon>Boletales</taxon>
        <taxon>Suillineae</taxon>
        <taxon>Suillaceae</taxon>
        <taxon>Suillus</taxon>
    </lineage>
</organism>
<accession>A0A0D0B2G7</accession>
<gene>
    <name evidence="2" type="ORF">CY34DRAFT_80347</name>
</gene>
<keyword evidence="3" id="KW-1185">Reference proteome</keyword>
<proteinExistence type="predicted"/>
<name>A0A0D0B2G7_9AGAM</name>
<dbReference type="InParanoid" id="A0A0D0B2G7"/>
<reference evidence="2 3" key="1">
    <citation type="submission" date="2014-04" db="EMBL/GenBank/DDBJ databases">
        <authorList>
            <consortium name="DOE Joint Genome Institute"/>
            <person name="Kuo A."/>
            <person name="Ruytinx J."/>
            <person name="Rineau F."/>
            <person name="Colpaert J."/>
            <person name="Kohler A."/>
            <person name="Nagy L.G."/>
            <person name="Floudas D."/>
            <person name="Copeland A."/>
            <person name="Barry K.W."/>
            <person name="Cichocki N."/>
            <person name="Veneault-Fourrey C."/>
            <person name="LaButti K."/>
            <person name="Lindquist E.A."/>
            <person name="Lipzen A."/>
            <person name="Lundell T."/>
            <person name="Morin E."/>
            <person name="Murat C."/>
            <person name="Sun H."/>
            <person name="Tunlid A."/>
            <person name="Henrissat B."/>
            <person name="Grigoriev I.V."/>
            <person name="Hibbett D.S."/>
            <person name="Martin F."/>
            <person name="Nordberg H.P."/>
            <person name="Cantor M.N."/>
            <person name="Hua S.X."/>
        </authorList>
    </citation>
    <scope>NUCLEOTIDE SEQUENCE [LARGE SCALE GENOMIC DNA]</scope>
    <source>
        <strain evidence="2 3">UH-Slu-Lm8-n1</strain>
    </source>
</reference>
<feature type="domain" description="G" evidence="1">
    <location>
        <begin position="17"/>
        <end position="142"/>
    </location>
</feature>
<dbReference type="GO" id="GO:0005525">
    <property type="term" value="F:GTP binding"/>
    <property type="evidence" value="ECO:0007669"/>
    <property type="project" value="InterPro"/>
</dbReference>
<dbReference type="OrthoDB" id="8954335at2759"/>
<dbReference type="HOGENOM" id="CLU_050405_1_1_1"/>
<evidence type="ECO:0000313" key="2">
    <source>
        <dbReference type="EMBL" id="KIK44214.1"/>
    </source>
</evidence>
<dbReference type="Pfam" id="PF01926">
    <property type="entry name" value="MMR_HSR1"/>
    <property type="match status" value="1"/>
</dbReference>
<dbReference type="EMBL" id="KN835195">
    <property type="protein sequence ID" value="KIK44214.1"/>
    <property type="molecule type" value="Genomic_DNA"/>
</dbReference>